<evidence type="ECO:0000256" key="11">
    <source>
        <dbReference type="RuleBase" id="RU365090"/>
    </source>
</evidence>
<keyword evidence="8 11" id="KW-0460">Magnesium</keyword>
<dbReference type="InterPro" id="IPR036425">
    <property type="entry name" value="MoaB/Mog-like_dom_sf"/>
</dbReference>
<feature type="domain" description="MoaB/Mog" evidence="12">
    <location>
        <begin position="190"/>
        <end position="327"/>
    </location>
</feature>
<evidence type="ECO:0000259" key="12">
    <source>
        <dbReference type="SMART" id="SM00852"/>
    </source>
</evidence>
<comment type="pathway">
    <text evidence="3 11">Cofactor biosynthesis; molybdopterin biosynthesis.</text>
</comment>
<dbReference type="SUPFAM" id="SSF63867">
    <property type="entry name" value="MoeA C-terminal domain-like"/>
    <property type="match status" value="1"/>
</dbReference>
<keyword evidence="9 11" id="KW-0501">Molybdenum cofactor biosynthesis</keyword>
<evidence type="ECO:0000256" key="6">
    <source>
        <dbReference type="ARBA" id="ARBA00022679"/>
    </source>
</evidence>
<dbReference type="UniPathway" id="UPA00344"/>
<evidence type="ECO:0000313" key="13">
    <source>
        <dbReference type="EMBL" id="HFC92366.1"/>
    </source>
</evidence>
<dbReference type="EMBL" id="DRMS01000230">
    <property type="protein sequence ID" value="HFC92366.1"/>
    <property type="molecule type" value="Genomic_DNA"/>
</dbReference>
<evidence type="ECO:0000256" key="9">
    <source>
        <dbReference type="ARBA" id="ARBA00023150"/>
    </source>
</evidence>
<dbReference type="InterPro" id="IPR038987">
    <property type="entry name" value="MoeA-like"/>
</dbReference>
<evidence type="ECO:0000256" key="5">
    <source>
        <dbReference type="ARBA" id="ARBA00022505"/>
    </source>
</evidence>
<dbReference type="Gene3D" id="3.40.980.10">
    <property type="entry name" value="MoaB/Mog-like domain"/>
    <property type="match status" value="1"/>
</dbReference>
<accession>A0A7V2T2Z6</accession>
<dbReference type="NCBIfam" id="NF045515">
    <property type="entry name" value="Glp_gephyrin"/>
    <property type="match status" value="1"/>
</dbReference>
<dbReference type="CDD" id="cd00887">
    <property type="entry name" value="MoeA"/>
    <property type="match status" value="1"/>
</dbReference>
<gene>
    <name evidence="13" type="ORF">ENJ51_06085</name>
</gene>
<dbReference type="PANTHER" id="PTHR10192:SF5">
    <property type="entry name" value="GEPHYRIN"/>
    <property type="match status" value="1"/>
</dbReference>
<dbReference type="InterPro" id="IPR008284">
    <property type="entry name" value="MoCF_biosynth_CS"/>
</dbReference>
<dbReference type="Pfam" id="PF03453">
    <property type="entry name" value="MoeA_N"/>
    <property type="match status" value="1"/>
</dbReference>
<evidence type="ECO:0000256" key="8">
    <source>
        <dbReference type="ARBA" id="ARBA00022842"/>
    </source>
</evidence>
<protein>
    <recommendedName>
        <fullName evidence="11">Molybdopterin molybdenumtransferase</fullName>
        <ecNumber evidence="11">2.10.1.1</ecNumber>
    </recommendedName>
</protein>
<evidence type="ECO:0000256" key="1">
    <source>
        <dbReference type="ARBA" id="ARBA00001946"/>
    </source>
</evidence>
<dbReference type="FunFam" id="3.40.980.10:FF:000004">
    <property type="entry name" value="Molybdopterin molybdenumtransferase"/>
    <property type="match status" value="1"/>
</dbReference>
<dbReference type="GO" id="GO:0005829">
    <property type="term" value="C:cytosol"/>
    <property type="evidence" value="ECO:0007669"/>
    <property type="project" value="TreeGrafter"/>
</dbReference>
<keyword evidence="7 11" id="KW-0479">Metal-binding</keyword>
<dbReference type="PROSITE" id="PS01079">
    <property type="entry name" value="MOCF_BIOSYNTHESIS_2"/>
    <property type="match status" value="1"/>
</dbReference>
<keyword evidence="5 11" id="KW-0500">Molybdenum</keyword>
<comment type="caution">
    <text evidence="13">The sequence shown here is derived from an EMBL/GenBank/DDBJ whole genome shotgun (WGS) entry which is preliminary data.</text>
</comment>
<dbReference type="Pfam" id="PF03454">
    <property type="entry name" value="MoeA_C"/>
    <property type="match status" value="1"/>
</dbReference>
<dbReference type="Proteomes" id="UP000885750">
    <property type="component" value="Unassembled WGS sequence"/>
</dbReference>
<dbReference type="GO" id="GO:0006777">
    <property type="term" value="P:Mo-molybdopterin cofactor biosynthetic process"/>
    <property type="evidence" value="ECO:0007669"/>
    <property type="project" value="UniProtKB-UniRule"/>
</dbReference>
<dbReference type="SUPFAM" id="SSF53218">
    <property type="entry name" value="Molybdenum cofactor biosynthesis proteins"/>
    <property type="match status" value="1"/>
</dbReference>
<comment type="cofactor">
    <cofactor evidence="1 11">
        <name>Mg(2+)</name>
        <dbReference type="ChEBI" id="CHEBI:18420"/>
    </cofactor>
</comment>
<proteinExistence type="inferred from homology"/>
<dbReference type="EC" id="2.10.1.1" evidence="11"/>
<dbReference type="Pfam" id="PF00994">
    <property type="entry name" value="MoCF_biosynth"/>
    <property type="match status" value="1"/>
</dbReference>
<name>A0A7V2T2Z6_LEUMU</name>
<keyword evidence="6 11" id="KW-0808">Transferase</keyword>
<comment type="similarity">
    <text evidence="4 11">Belongs to the MoeA family.</text>
</comment>
<dbReference type="InterPro" id="IPR036688">
    <property type="entry name" value="MoeA_C_domain_IV_sf"/>
</dbReference>
<dbReference type="AlphaFoldDB" id="A0A7V2T2Z6"/>
<evidence type="ECO:0000256" key="10">
    <source>
        <dbReference type="ARBA" id="ARBA00047317"/>
    </source>
</evidence>
<dbReference type="GO" id="GO:0061599">
    <property type="term" value="F:molybdopterin molybdotransferase activity"/>
    <property type="evidence" value="ECO:0007669"/>
    <property type="project" value="UniProtKB-UniRule"/>
</dbReference>
<reference evidence="13" key="1">
    <citation type="journal article" date="2020" name="mSystems">
        <title>Genome- and Community-Level Interaction Insights into Carbon Utilization and Element Cycling Functions of Hydrothermarchaeota in Hydrothermal Sediment.</title>
        <authorList>
            <person name="Zhou Z."/>
            <person name="Liu Y."/>
            <person name="Xu W."/>
            <person name="Pan J."/>
            <person name="Luo Z.H."/>
            <person name="Li M."/>
        </authorList>
    </citation>
    <scope>NUCLEOTIDE SEQUENCE [LARGE SCALE GENOMIC DNA]</scope>
    <source>
        <strain evidence="13">HyVt-493</strain>
    </source>
</reference>
<dbReference type="PANTHER" id="PTHR10192">
    <property type="entry name" value="MOLYBDOPTERIN BIOSYNTHESIS PROTEIN"/>
    <property type="match status" value="1"/>
</dbReference>
<dbReference type="Gene3D" id="2.170.190.11">
    <property type="entry name" value="Molybdopterin biosynthesis moea protein, domain 3"/>
    <property type="match status" value="1"/>
</dbReference>
<sequence length="416" mass="44659">MACGCDDNCDTKQTLMPVDQAMELLLANAIPSNKTETVNLMDAGGRILAEDLCSSINVPPADNSAMDGYAVRSTDFNGDEKISLPISQRICAGAVGTELEANTVARIFTGASIPAGADAVIMQEICELEGDNVIISGPIAAGTNLRKTGEDIAVGDTILKVGNKLKPQDLGLAASVGISQLKVYRRLRVGIFFTGDELREPDQILHPGQIYNSNRYTLCGLLQNLGCDIIDLGIVEDTLEATRNAMQKAAEQSDLVMTSGGVSVGEEDYVRIALEELGQLELWRINIKPGKPLAFGKIGDTPFLGMPGNPVSVFATFCIFAHPYIQKKSGATDVMPNSFMVSAGFEWKKKGYRCEYVRARIEKDASGNSSITLFPHQGSGVLTSTSWANGLAVIPPDRVVNKGELVEFIPYSEMTI</sequence>
<dbReference type="NCBIfam" id="TIGR00177">
    <property type="entry name" value="molyb_syn"/>
    <property type="match status" value="1"/>
</dbReference>
<dbReference type="InterPro" id="IPR005110">
    <property type="entry name" value="MoeA_linker/N"/>
</dbReference>
<dbReference type="Gene3D" id="2.40.340.10">
    <property type="entry name" value="MoeA, C-terminal, domain IV"/>
    <property type="match status" value="1"/>
</dbReference>
<dbReference type="InterPro" id="IPR036135">
    <property type="entry name" value="MoeA_linker/N_sf"/>
</dbReference>
<evidence type="ECO:0000256" key="2">
    <source>
        <dbReference type="ARBA" id="ARBA00002901"/>
    </source>
</evidence>
<organism evidence="13">
    <name type="scientific">Leucothrix mucor</name>
    <dbReference type="NCBI Taxonomy" id="45248"/>
    <lineage>
        <taxon>Bacteria</taxon>
        <taxon>Pseudomonadati</taxon>
        <taxon>Pseudomonadota</taxon>
        <taxon>Gammaproteobacteria</taxon>
        <taxon>Thiotrichales</taxon>
        <taxon>Thiotrichaceae</taxon>
        <taxon>Leucothrix</taxon>
    </lineage>
</organism>
<evidence type="ECO:0000256" key="7">
    <source>
        <dbReference type="ARBA" id="ARBA00022723"/>
    </source>
</evidence>
<comment type="catalytic activity">
    <reaction evidence="10">
        <text>adenylyl-molybdopterin + molybdate = Mo-molybdopterin + AMP + H(+)</text>
        <dbReference type="Rhea" id="RHEA:35047"/>
        <dbReference type="ChEBI" id="CHEBI:15378"/>
        <dbReference type="ChEBI" id="CHEBI:36264"/>
        <dbReference type="ChEBI" id="CHEBI:62727"/>
        <dbReference type="ChEBI" id="CHEBI:71302"/>
        <dbReference type="ChEBI" id="CHEBI:456215"/>
        <dbReference type="EC" id="2.10.1.1"/>
    </reaction>
</comment>
<dbReference type="GO" id="GO:0046872">
    <property type="term" value="F:metal ion binding"/>
    <property type="evidence" value="ECO:0007669"/>
    <property type="project" value="UniProtKB-UniRule"/>
</dbReference>
<dbReference type="SUPFAM" id="SSF63882">
    <property type="entry name" value="MoeA N-terminal region -like"/>
    <property type="match status" value="1"/>
</dbReference>
<comment type="function">
    <text evidence="2 11">Catalyzes the insertion of molybdate into adenylated molybdopterin with the concomitant release of AMP.</text>
</comment>
<evidence type="ECO:0000256" key="3">
    <source>
        <dbReference type="ARBA" id="ARBA00005046"/>
    </source>
</evidence>
<dbReference type="Gene3D" id="3.90.105.10">
    <property type="entry name" value="Molybdopterin biosynthesis moea protein, domain 2"/>
    <property type="match status" value="1"/>
</dbReference>
<dbReference type="SMART" id="SM00852">
    <property type="entry name" value="MoCF_biosynth"/>
    <property type="match status" value="1"/>
</dbReference>
<dbReference type="InterPro" id="IPR001453">
    <property type="entry name" value="MoaB/Mog_dom"/>
</dbReference>
<dbReference type="InterPro" id="IPR005111">
    <property type="entry name" value="MoeA_C_domain_IV"/>
</dbReference>
<evidence type="ECO:0000256" key="4">
    <source>
        <dbReference type="ARBA" id="ARBA00010763"/>
    </source>
</evidence>